<dbReference type="Proteomes" id="UP000321548">
    <property type="component" value="Unassembled WGS sequence"/>
</dbReference>
<accession>A0A5C8P6F7</accession>
<feature type="compositionally biased region" description="Pro residues" evidence="1">
    <location>
        <begin position="107"/>
        <end position="116"/>
    </location>
</feature>
<dbReference type="AlphaFoldDB" id="A0A5C8P6F7"/>
<comment type="caution">
    <text evidence="2">The sequence shown here is derived from an EMBL/GenBank/DDBJ whole genome shotgun (WGS) entry which is preliminary data.</text>
</comment>
<evidence type="ECO:0000313" key="2">
    <source>
        <dbReference type="EMBL" id="TXL68903.1"/>
    </source>
</evidence>
<protein>
    <recommendedName>
        <fullName evidence="4">Lipoprotein</fullName>
    </recommendedName>
</protein>
<dbReference type="EMBL" id="VDUY01000001">
    <property type="protein sequence ID" value="TXL68903.1"/>
    <property type="molecule type" value="Genomic_DNA"/>
</dbReference>
<organism evidence="2 3">
    <name type="scientific">Zeimonas arvi</name>
    <dbReference type="NCBI Taxonomy" id="2498847"/>
    <lineage>
        <taxon>Bacteria</taxon>
        <taxon>Pseudomonadati</taxon>
        <taxon>Pseudomonadota</taxon>
        <taxon>Betaproteobacteria</taxon>
        <taxon>Burkholderiales</taxon>
        <taxon>Burkholderiaceae</taxon>
        <taxon>Zeimonas</taxon>
    </lineage>
</organism>
<dbReference type="PROSITE" id="PS51257">
    <property type="entry name" value="PROKAR_LIPOPROTEIN"/>
    <property type="match status" value="1"/>
</dbReference>
<evidence type="ECO:0000313" key="3">
    <source>
        <dbReference type="Proteomes" id="UP000321548"/>
    </source>
</evidence>
<sequence>MNANRSTGPRPGSNGLRLVGALALGGTLLLAGCVTPASTVYYDQGYPVGPAPVYAEPYPPAPVWVDPYYVPSYPPTVVVPPRYIPPPVIVSPPPVYIERPPVYRPAPGYRPHPGYRPPGYHAGQPRPSPPPNRWQPGGRPDYGGPQAGRPPRPDGNGVRSSRPPPAPGTARPWGGRPESGENSGP</sequence>
<gene>
    <name evidence="2" type="ORF">FHP08_04280</name>
</gene>
<reference evidence="2 3" key="1">
    <citation type="submission" date="2019-06" db="EMBL/GenBank/DDBJ databases">
        <title>Quisquiliibacterium sp. nov., isolated from a maize field.</title>
        <authorList>
            <person name="Lin S.-Y."/>
            <person name="Tsai C.-F."/>
            <person name="Young C.-C."/>
        </authorList>
    </citation>
    <scope>NUCLEOTIDE SEQUENCE [LARGE SCALE GENOMIC DNA]</scope>
    <source>
        <strain evidence="2 3">CC-CFT501</strain>
    </source>
</reference>
<evidence type="ECO:0000256" key="1">
    <source>
        <dbReference type="SAM" id="MobiDB-lite"/>
    </source>
</evidence>
<keyword evidence="3" id="KW-1185">Reference proteome</keyword>
<name>A0A5C8P6F7_9BURK</name>
<evidence type="ECO:0008006" key="4">
    <source>
        <dbReference type="Google" id="ProtNLM"/>
    </source>
</evidence>
<proteinExistence type="predicted"/>
<dbReference type="RefSeq" id="WP_147703038.1">
    <property type="nucleotide sequence ID" value="NZ_VDUY01000001.1"/>
</dbReference>
<feature type="region of interest" description="Disordered" evidence="1">
    <location>
        <begin position="107"/>
        <end position="185"/>
    </location>
</feature>